<evidence type="ECO:0000313" key="3">
    <source>
        <dbReference type="EMBL" id="BBZ75434.1"/>
    </source>
</evidence>
<dbReference type="RefSeq" id="WP_163802231.1">
    <property type="nucleotide sequence ID" value="NZ_AP022620.1"/>
</dbReference>
<keyword evidence="2" id="KW-1133">Transmembrane helix</keyword>
<evidence type="ECO:0000313" key="4">
    <source>
        <dbReference type="Proteomes" id="UP000467249"/>
    </source>
</evidence>
<dbReference type="InterPro" id="IPR007040">
    <property type="entry name" value="Ribosome_modulation_factor"/>
</dbReference>
<dbReference type="Pfam" id="PF04957">
    <property type="entry name" value="RMF"/>
    <property type="match status" value="1"/>
</dbReference>
<evidence type="ECO:0000256" key="2">
    <source>
        <dbReference type="SAM" id="Phobius"/>
    </source>
</evidence>
<feature type="transmembrane region" description="Helical" evidence="2">
    <location>
        <begin position="61"/>
        <end position="83"/>
    </location>
</feature>
<protein>
    <submittedName>
        <fullName evidence="3">Uncharacterized protein</fullName>
    </submittedName>
</protein>
<organism evidence="3 4">
    <name type="scientific">Mycolicibacterium anyangense</name>
    <dbReference type="NCBI Taxonomy" id="1431246"/>
    <lineage>
        <taxon>Bacteria</taxon>
        <taxon>Bacillati</taxon>
        <taxon>Actinomycetota</taxon>
        <taxon>Actinomycetes</taxon>
        <taxon>Mycobacteriales</taxon>
        <taxon>Mycobacteriaceae</taxon>
        <taxon>Mycolicibacterium</taxon>
    </lineage>
</organism>
<dbReference type="EMBL" id="AP022620">
    <property type="protein sequence ID" value="BBZ75434.1"/>
    <property type="molecule type" value="Genomic_DNA"/>
</dbReference>
<name>A0A6N4W5R4_9MYCO</name>
<reference evidence="3 4" key="1">
    <citation type="journal article" date="2019" name="Emerg. Microbes Infect.">
        <title>Comprehensive subspecies identification of 175 nontuberculous mycobacteria species based on 7547 genomic profiles.</title>
        <authorList>
            <person name="Matsumoto Y."/>
            <person name="Kinjo T."/>
            <person name="Motooka D."/>
            <person name="Nabeya D."/>
            <person name="Jung N."/>
            <person name="Uechi K."/>
            <person name="Horii T."/>
            <person name="Iida T."/>
            <person name="Fujita J."/>
            <person name="Nakamura S."/>
        </authorList>
    </citation>
    <scope>NUCLEOTIDE SEQUENCE [LARGE SCALE GENOMIC DNA]</scope>
    <source>
        <strain evidence="3 4">JCM 30275</strain>
    </source>
</reference>
<keyword evidence="2" id="KW-0472">Membrane</keyword>
<feature type="region of interest" description="Disordered" evidence="1">
    <location>
        <begin position="108"/>
        <end position="132"/>
    </location>
</feature>
<keyword evidence="4" id="KW-1185">Reference proteome</keyword>
<dbReference type="KEGG" id="many:MANY_07710"/>
<gene>
    <name evidence="3" type="ORF">MANY_07710</name>
</gene>
<feature type="compositionally biased region" description="Polar residues" evidence="1">
    <location>
        <begin position="119"/>
        <end position="132"/>
    </location>
</feature>
<sequence length="132" mass="14772">MSRRAEYIYALYSGRLADPGARNPYAGQSHALAALWLRGYMRMLHYSNQQRAGDAVKASDWLSLAAFVLALAAFATNTALSWLRWPRVVVDISSRVNVYIPMTPLTPEEAAKRKRARWSPSSAIATTRSRSQ</sequence>
<evidence type="ECO:0000256" key="1">
    <source>
        <dbReference type="SAM" id="MobiDB-lite"/>
    </source>
</evidence>
<keyword evidence="2" id="KW-0812">Transmembrane</keyword>
<proteinExistence type="predicted"/>
<dbReference type="AlphaFoldDB" id="A0A6N4W5R4"/>
<accession>A0A6N4W5R4</accession>
<dbReference type="Proteomes" id="UP000467249">
    <property type="component" value="Chromosome"/>
</dbReference>